<keyword evidence="3" id="KW-0862">Zinc</keyword>
<name>A0A0G4J524_PLABS</name>
<dbReference type="SUPFAM" id="SSF144232">
    <property type="entry name" value="HIT/MYND zinc finger-like"/>
    <property type="match status" value="1"/>
</dbReference>
<dbReference type="InterPro" id="IPR002893">
    <property type="entry name" value="Znf_MYND"/>
</dbReference>
<dbReference type="Gene3D" id="6.10.140.2220">
    <property type="match status" value="1"/>
</dbReference>
<organism evidence="6 7">
    <name type="scientific">Plasmodiophora brassicae</name>
    <name type="common">Clubroot disease agent</name>
    <dbReference type="NCBI Taxonomy" id="37360"/>
    <lineage>
        <taxon>Eukaryota</taxon>
        <taxon>Sar</taxon>
        <taxon>Rhizaria</taxon>
        <taxon>Endomyxa</taxon>
        <taxon>Phytomyxea</taxon>
        <taxon>Plasmodiophorida</taxon>
        <taxon>Plasmodiophoridae</taxon>
        <taxon>Plasmodiophora</taxon>
    </lineage>
</organism>
<evidence type="ECO:0000259" key="5">
    <source>
        <dbReference type="PROSITE" id="PS50865"/>
    </source>
</evidence>
<sequence length="166" mass="18996">MGRPVRQASKTARPRVVRVSSRVYRRVQARFQAGAAFVRVQGVGVFARQGRHVMCLDSGRKMRPMPTDSKAVQASWSVRFVGRTKTMLTPAVFMIRLVLQGRPRRQHRMHRCAFCGRCAPSLAVCGRCRSARYCNQQCQVSHWVEHRLRCTPPSERDTTASRRVDK</sequence>
<proteinExistence type="predicted"/>
<feature type="domain" description="MYND-type" evidence="5">
    <location>
        <begin position="112"/>
        <end position="150"/>
    </location>
</feature>
<dbReference type="GO" id="GO:0008270">
    <property type="term" value="F:zinc ion binding"/>
    <property type="evidence" value="ECO:0007669"/>
    <property type="project" value="UniProtKB-KW"/>
</dbReference>
<keyword evidence="7" id="KW-1185">Reference proteome</keyword>
<keyword evidence="2 4" id="KW-0863">Zinc-finger</keyword>
<accession>A0A0G4J524</accession>
<evidence type="ECO:0000256" key="3">
    <source>
        <dbReference type="ARBA" id="ARBA00022833"/>
    </source>
</evidence>
<evidence type="ECO:0000256" key="4">
    <source>
        <dbReference type="PROSITE-ProRule" id="PRU00134"/>
    </source>
</evidence>
<reference evidence="6 7" key="1">
    <citation type="submission" date="2015-02" db="EMBL/GenBank/DDBJ databases">
        <authorList>
            <person name="Chooi Y.-H."/>
        </authorList>
    </citation>
    <scope>NUCLEOTIDE SEQUENCE [LARGE SCALE GENOMIC DNA]</scope>
    <source>
        <strain evidence="6">E3</strain>
    </source>
</reference>
<dbReference type="Proteomes" id="UP000039324">
    <property type="component" value="Unassembled WGS sequence"/>
</dbReference>
<evidence type="ECO:0000256" key="1">
    <source>
        <dbReference type="ARBA" id="ARBA00022723"/>
    </source>
</evidence>
<dbReference type="AlphaFoldDB" id="A0A0G4J524"/>
<protein>
    <recommendedName>
        <fullName evidence="5">MYND-type domain-containing protein</fullName>
    </recommendedName>
</protein>
<dbReference type="EMBL" id="CDSF01000133">
    <property type="protein sequence ID" value="CEP02597.1"/>
    <property type="molecule type" value="Genomic_DNA"/>
</dbReference>
<dbReference type="Pfam" id="PF01753">
    <property type="entry name" value="zf-MYND"/>
    <property type="match status" value="1"/>
</dbReference>
<evidence type="ECO:0000313" key="6">
    <source>
        <dbReference type="EMBL" id="CEP02597.1"/>
    </source>
</evidence>
<gene>
    <name evidence="6" type="ORF">PBRA_002564</name>
</gene>
<evidence type="ECO:0000313" key="7">
    <source>
        <dbReference type="Proteomes" id="UP000039324"/>
    </source>
</evidence>
<dbReference type="OrthoDB" id="2844293at2759"/>
<keyword evidence="1" id="KW-0479">Metal-binding</keyword>
<evidence type="ECO:0000256" key="2">
    <source>
        <dbReference type="ARBA" id="ARBA00022771"/>
    </source>
</evidence>
<dbReference type="PROSITE" id="PS50865">
    <property type="entry name" value="ZF_MYND_2"/>
    <property type="match status" value="1"/>
</dbReference>